<dbReference type="EMBL" id="CP049863">
    <property type="protein sequence ID" value="QIK62319.1"/>
    <property type="molecule type" value="Genomic_DNA"/>
</dbReference>
<organism evidence="2 3">
    <name type="scientific">Leucobacter viscericola</name>
    <dbReference type="NCBI Taxonomy" id="2714935"/>
    <lineage>
        <taxon>Bacteria</taxon>
        <taxon>Bacillati</taxon>
        <taxon>Actinomycetota</taxon>
        <taxon>Actinomycetes</taxon>
        <taxon>Micrococcales</taxon>
        <taxon>Microbacteriaceae</taxon>
        <taxon>Leucobacter</taxon>
    </lineage>
</organism>
<evidence type="ECO:0000313" key="3">
    <source>
        <dbReference type="Proteomes" id="UP000502677"/>
    </source>
</evidence>
<proteinExistence type="predicted"/>
<protein>
    <submittedName>
        <fullName evidence="2">Uncharacterized protein</fullName>
    </submittedName>
</protein>
<name>A0A6G7XCZ9_9MICO</name>
<gene>
    <name evidence="2" type="ORF">G7068_03190</name>
</gene>
<dbReference type="AlphaFoldDB" id="A0A6G7XCZ9"/>
<dbReference type="RefSeq" id="WP_166288763.1">
    <property type="nucleotide sequence ID" value="NZ_CP049863.1"/>
</dbReference>
<sequence length="128" mass="14370">MSILTETRTEATPSTPTDSKPTPCPCFTWCDVDHVEEGFGDWHREAGMTAIEPGVLRTDHVLDENGAAHLSIAETFDWTIEPQESSEFFAKLRASIDEAERRFDRFVSQVKPLARRTEPGAPSFEESI</sequence>
<keyword evidence="3" id="KW-1185">Reference proteome</keyword>
<evidence type="ECO:0000313" key="2">
    <source>
        <dbReference type="EMBL" id="QIK62319.1"/>
    </source>
</evidence>
<feature type="region of interest" description="Disordered" evidence="1">
    <location>
        <begin position="1"/>
        <end position="23"/>
    </location>
</feature>
<accession>A0A6G7XCZ9</accession>
<dbReference type="KEGG" id="lvi:G7068_03190"/>
<dbReference type="Proteomes" id="UP000502677">
    <property type="component" value="Chromosome"/>
</dbReference>
<evidence type="ECO:0000256" key="1">
    <source>
        <dbReference type="SAM" id="MobiDB-lite"/>
    </source>
</evidence>
<feature type="compositionally biased region" description="Low complexity" evidence="1">
    <location>
        <begin position="12"/>
        <end position="21"/>
    </location>
</feature>
<reference evidence="2 3" key="1">
    <citation type="submission" date="2020-03" db="EMBL/GenBank/DDBJ databases">
        <title>Leucobacter sp. nov., isolated from beetles.</title>
        <authorList>
            <person name="Hyun D.-W."/>
            <person name="Bae J.-W."/>
        </authorList>
    </citation>
    <scope>NUCLEOTIDE SEQUENCE [LARGE SCALE GENOMIC DNA]</scope>
    <source>
        <strain evidence="2 3">HDW9C</strain>
    </source>
</reference>